<proteinExistence type="predicted"/>
<dbReference type="GO" id="GO:0006203">
    <property type="term" value="P:dGTP catabolic process"/>
    <property type="evidence" value="ECO:0007669"/>
    <property type="project" value="TreeGrafter"/>
</dbReference>
<dbReference type="InterPro" id="IPR003607">
    <property type="entry name" value="HD/PDEase_dom"/>
</dbReference>
<sequence>MARNTIPQSELIKRTDFREPDIRGHFYRDQTAIIHSRPFRRLKNKTQVFFSPDDDHVCTRIEHVLHVATIAATICKGLKSKPGCNWELDEDMAYAIGLAHDLGHTPFGHSGERQLNVLMKDQGGFAHELNSYRVVEKLAERGQGLNLTWAVKNGIICHNGESFERTISPDQQIIDLDKVNNRKHLPATYEGVIVRFSDKIAYLGRDIEDAVIAGMIGMNDIPEEIRTRIGAKNGEIINHLVLDLIDNSTDDQIGFSEECYELLLKLKDFNYQRIYRHPVLMKYEKYCVEIINRIFGYLLDRFNKYGFEHQKYSEDSKLSVDQYFGNYLHAMQPFYEKERATKDASYSVEKQILSDYISGMTDKFAIECMQQLSIPQAIDFRRRLENH</sequence>
<dbReference type="InterPro" id="IPR050135">
    <property type="entry name" value="dGTPase-like"/>
</dbReference>
<dbReference type="SMART" id="SM00471">
    <property type="entry name" value="HDc"/>
    <property type="match status" value="1"/>
</dbReference>
<reference evidence="3" key="1">
    <citation type="submission" date="2019-08" db="EMBL/GenBank/DDBJ databases">
        <authorList>
            <person name="Kucharzyk K."/>
            <person name="Murdoch R.W."/>
            <person name="Higgins S."/>
            <person name="Loffler F."/>
        </authorList>
    </citation>
    <scope>NUCLEOTIDE SEQUENCE</scope>
</reference>
<dbReference type="InterPro" id="IPR026875">
    <property type="entry name" value="PHydrolase_assoc_dom"/>
</dbReference>
<protein>
    <submittedName>
        <fullName evidence="3">Deoxyguanosinetriphosphate triphosphohydrolase-like protein</fullName>
    </submittedName>
</protein>
<organism evidence="3">
    <name type="scientific">bioreactor metagenome</name>
    <dbReference type="NCBI Taxonomy" id="1076179"/>
    <lineage>
        <taxon>unclassified sequences</taxon>
        <taxon>metagenomes</taxon>
        <taxon>ecological metagenomes</taxon>
    </lineage>
</organism>
<evidence type="ECO:0000313" key="3">
    <source>
        <dbReference type="EMBL" id="MPM15349.1"/>
    </source>
</evidence>
<dbReference type="PROSITE" id="PS51831">
    <property type="entry name" value="HD"/>
    <property type="match status" value="1"/>
</dbReference>
<dbReference type="InterPro" id="IPR006261">
    <property type="entry name" value="dGTPase"/>
</dbReference>
<comment type="caution">
    <text evidence="3">The sequence shown here is derived from an EMBL/GenBank/DDBJ whole genome shotgun (WGS) entry which is preliminary data.</text>
</comment>
<gene>
    <name evidence="3" type="ORF">SDC9_61717</name>
</gene>
<evidence type="ECO:0000256" key="1">
    <source>
        <dbReference type="ARBA" id="ARBA00022801"/>
    </source>
</evidence>
<name>A0A644XGW3_9ZZZZ</name>
<dbReference type="InterPro" id="IPR006674">
    <property type="entry name" value="HD_domain"/>
</dbReference>
<dbReference type="CDD" id="cd00077">
    <property type="entry name" value="HDc"/>
    <property type="match status" value="1"/>
</dbReference>
<dbReference type="Pfam" id="PF13286">
    <property type="entry name" value="HD_assoc"/>
    <property type="match status" value="1"/>
</dbReference>
<evidence type="ECO:0000259" key="2">
    <source>
        <dbReference type="PROSITE" id="PS51831"/>
    </source>
</evidence>
<dbReference type="AlphaFoldDB" id="A0A644XGW3"/>
<dbReference type="Pfam" id="PF01966">
    <property type="entry name" value="HD"/>
    <property type="match status" value="1"/>
</dbReference>
<dbReference type="SUPFAM" id="SSF109604">
    <property type="entry name" value="HD-domain/PDEase-like"/>
    <property type="match status" value="1"/>
</dbReference>
<dbReference type="PANTHER" id="PTHR11373:SF43">
    <property type="entry name" value="DEOXYGUANOSINETRIPHOSPHATE TRIPHOSPHOHYDROLASE-LIKE PROTEIN"/>
    <property type="match status" value="1"/>
</dbReference>
<dbReference type="NCBIfam" id="TIGR01353">
    <property type="entry name" value="dGTP_triPase"/>
    <property type="match status" value="1"/>
</dbReference>
<dbReference type="PANTHER" id="PTHR11373">
    <property type="entry name" value="DEOXYNUCLEOSIDE TRIPHOSPHATE TRIPHOSPHOHYDROLASE"/>
    <property type="match status" value="1"/>
</dbReference>
<dbReference type="EMBL" id="VSSQ01002429">
    <property type="protein sequence ID" value="MPM15349.1"/>
    <property type="molecule type" value="Genomic_DNA"/>
</dbReference>
<dbReference type="Gene3D" id="1.10.3210.10">
    <property type="entry name" value="Hypothetical protein af1432"/>
    <property type="match status" value="1"/>
</dbReference>
<accession>A0A644XGW3</accession>
<feature type="domain" description="HD" evidence="2">
    <location>
        <begin position="60"/>
        <end position="203"/>
    </location>
</feature>
<keyword evidence="1 3" id="KW-0378">Hydrolase</keyword>
<dbReference type="GO" id="GO:0008832">
    <property type="term" value="F:dGTPase activity"/>
    <property type="evidence" value="ECO:0007669"/>
    <property type="project" value="TreeGrafter"/>
</dbReference>